<proteinExistence type="inferred from homology"/>
<dbReference type="Proteomes" id="UP001589789">
    <property type="component" value="Unassembled WGS sequence"/>
</dbReference>
<dbReference type="PANTHER" id="PTHR30290">
    <property type="entry name" value="PERIPLASMIC BINDING COMPONENT OF ABC TRANSPORTER"/>
    <property type="match status" value="1"/>
</dbReference>
<dbReference type="PANTHER" id="PTHR30290:SF9">
    <property type="entry name" value="OLIGOPEPTIDE-BINDING PROTEIN APPA"/>
    <property type="match status" value="1"/>
</dbReference>
<dbReference type="SUPFAM" id="SSF53850">
    <property type="entry name" value="Periplasmic binding protein-like II"/>
    <property type="match status" value="1"/>
</dbReference>
<keyword evidence="8" id="KW-1185">Reference proteome</keyword>
<evidence type="ECO:0000313" key="8">
    <source>
        <dbReference type="Proteomes" id="UP001589789"/>
    </source>
</evidence>
<evidence type="ECO:0000256" key="2">
    <source>
        <dbReference type="ARBA" id="ARBA00005695"/>
    </source>
</evidence>
<sequence length="536" mass="58812">MNRRQFLSATTAAALSPASLALAQGSAQGAGGRTLTVGVRSGPESIDPHWSTLGGHIEALRHVYDSLVAQDENLVLRPGLATSWRAVDDTTWEFKLREGVTFHDGSPFTAEDVKFSLERIPQVTGPMSMTLYTKRAKSAEVVDPLTVRFVTDGPAPTLPNDFTRLMIVPRKIGAAPRNEEFNSGAAAIGTGPFRFTRWEPRGDLVMERFDGWWALKDGATQPWARVIRREIPNDAARIAALKSGQVDMINYVPATDVASLQRDPTMEVVVGDSVYVFNVYFTLAEKLPRLAKVDGREIEANPFRDPRVRQAMDLAIDRRALARVVFEGLAKPMSQLMPDSFFGASPNLPERRPDLARARALMAEAGYPRGFEIDFHSTSNRLPGDSALCEALAQQWSRIGVKANPNAVTGTVFFPASTRGDYSLQMSGWGTLTGEAAYTYGAMIHGPDPSVGLGNFNRSGYSNPEVNKLLLDGSRTLDDAKRREMFARAAEISMNDRPMLPIVMPQTVWAMGRNKLSFTPRVDQETLAQLVTPKGA</sequence>
<dbReference type="InterPro" id="IPR030678">
    <property type="entry name" value="Peptide/Ni-bd"/>
</dbReference>
<feature type="signal peptide" evidence="5">
    <location>
        <begin position="1"/>
        <end position="23"/>
    </location>
</feature>
<comment type="subcellular location">
    <subcellularLocation>
        <location evidence="1">Periplasm</location>
    </subcellularLocation>
</comment>
<dbReference type="Gene3D" id="3.10.105.10">
    <property type="entry name" value="Dipeptide-binding Protein, Domain 3"/>
    <property type="match status" value="1"/>
</dbReference>
<comment type="caution">
    <text evidence="7">The sequence shown here is derived from an EMBL/GenBank/DDBJ whole genome shotgun (WGS) entry which is preliminary data.</text>
</comment>
<reference evidence="7 8" key="1">
    <citation type="submission" date="2024-09" db="EMBL/GenBank/DDBJ databases">
        <authorList>
            <person name="Sun Q."/>
            <person name="Mori K."/>
        </authorList>
    </citation>
    <scope>NUCLEOTIDE SEQUENCE [LARGE SCALE GENOMIC DNA]</scope>
    <source>
        <strain evidence="7 8">CCM 7468</strain>
    </source>
</reference>
<protein>
    <submittedName>
        <fullName evidence="7">ABC transporter substrate-binding protein</fullName>
    </submittedName>
</protein>
<organism evidence="7 8">
    <name type="scientific">Muricoccus vinaceus</name>
    <dbReference type="NCBI Taxonomy" id="424704"/>
    <lineage>
        <taxon>Bacteria</taxon>
        <taxon>Pseudomonadati</taxon>
        <taxon>Pseudomonadota</taxon>
        <taxon>Alphaproteobacteria</taxon>
        <taxon>Acetobacterales</taxon>
        <taxon>Roseomonadaceae</taxon>
        <taxon>Muricoccus</taxon>
    </lineage>
</organism>
<keyword evidence="4 5" id="KW-0732">Signal</keyword>
<dbReference type="Gene3D" id="3.90.76.10">
    <property type="entry name" value="Dipeptide-binding Protein, Domain 1"/>
    <property type="match status" value="1"/>
</dbReference>
<gene>
    <name evidence="7" type="ORF">ACFFIC_10190</name>
</gene>
<comment type="similarity">
    <text evidence="2">Belongs to the bacterial solute-binding protein 5 family.</text>
</comment>
<evidence type="ECO:0000256" key="5">
    <source>
        <dbReference type="SAM" id="SignalP"/>
    </source>
</evidence>
<dbReference type="Pfam" id="PF00496">
    <property type="entry name" value="SBP_bac_5"/>
    <property type="match status" value="1"/>
</dbReference>
<dbReference type="Gene3D" id="3.40.190.10">
    <property type="entry name" value="Periplasmic binding protein-like II"/>
    <property type="match status" value="1"/>
</dbReference>
<dbReference type="InterPro" id="IPR039424">
    <property type="entry name" value="SBP_5"/>
</dbReference>
<feature type="domain" description="Solute-binding protein family 5" evidence="6">
    <location>
        <begin position="76"/>
        <end position="443"/>
    </location>
</feature>
<dbReference type="PIRSF" id="PIRSF002741">
    <property type="entry name" value="MppA"/>
    <property type="match status" value="1"/>
</dbReference>
<name>A0ABV6IT51_9PROT</name>
<evidence type="ECO:0000256" key="4">
    <source>
        <dbReference type="ARBA" id="ARBA00022729"/>
    </source>
</evidence>
<evidence type="ECO:0000256" key="3">
    <source>
        <dbReference type="ARBA" id="ARBA00022448"/>
    </source>
</evidence>
<accession>A0ABV6IT51</accession>
<dbReference type="EMBL" id="JBHLVZ010000019">
    <property type="protein sequence ID" value="MFC0385915.1"/>
    <property type="molecule type" value="Genomic_DNA"/>
</dbReference>
<dbReference type="RefSeq" id="WP_377050056.1">
    <property type="nucleotide sequence ID" value="NZ_JBHLVZ010000019.1"/>
</dbReference>
<feature type="chain" id="PRO_5047145045" evidence="5">
    <location>
        <begin position="24"/>
        <end position="536"/>
    </location>
</feature>
<keyword evidence="3" id="KW-0813">Transport</keyword>
<evidence type="ECO:0000259" key="6">
    <source>
        <dbReference type="Pfam" id="PF00496"/>
    </source>
</evidence>
<dbReference type="InterPro" id="IPR000914">
    <property type="entry name" value="SBP_5_dom"/>
</dbReference>
<evidence type="ECO:0000313" key="7">
    <source>
        <dbReference type="EMBL" id="MFC0385915.1"/>
    </source>
</evidence>
<dbReference type="CDD" id="cd08498">
    <property type="entry name" value="PBP2_NikA_DppA_OppA_like_2"/>
    <property type="match status" value="1"/>
</dbReference>
<evidence type="ECO:0000256" key="1">
    <source>
        <dbReference type="ARBA" id="ARBA00004418"/>
    </source>
</evidence>